<dbReference type="Proteomes" id="UP000585836">
    <property type="component" value="Unassembled WGS sequence"/>
</dbReference>
<feature type="region of interest" description="Disordered" evidence="1">
    <location>
        <begin position="108"/>
        <end position="135"/>
    </location>
</feature>
<accession>A0A7W9Q2W3</accession>
<reference evidence="2 3" key="1">
    <citation type="submission" date="2020-08" db="EMBL/GenBank/DDBJ databases">
        <title>Genomic Encyclopedia of Type Strains, Phase III (KMG-III): the genomes of soil and plant-associated and newly described type strains.</title>
        <authorList>
            <person name="Whitman W."/>
        </authorList>
    </citation>
    <scope>NUCLEOTIDE SEQUENCE [LARGE SCALE GENOMIC DNA]</scope>
    <source>
        <strain evidence="2 3">CECT 3313</strain>
    </source>
</reference>
<dbReference type="AlphaFoldDB" id="A0A7W9Q2W3"/>
<gene>
    <name evidence="2" type="ORF">FHS34_007859</name>
</gene>
<dbReference type="RefSeq" id="WP_184974577.1">
    <property type="nucleotide sequence ID" value="NZ_BAAAWF010000040.1"/>
</dbReference>
<feature type="compositionally biased region" description="Basic and acidic residues" evidence="1">
    <location>
        <begin position="121"/>
        <end position="135"/>
    </location>
</feature>
<protein>
    <submittedName>
        <fullName evidence="2">Uncharacterized protein</fullName>
    </submittedName>
</protein>
<dbReference type="EMBL" id="JACHJK010000024">
    <property type="protein sequence ID" value="MBB5932349.1"/>
    <property type="molecule type" value="Genomic_DNA"/>
</dbReference>
<comment type="caution">
    <text evidence="2">The sequence shown here is derived from an EMBL/GenBank/DDBJ whole genome shotgun (WGS) entry which is preliminary data.</text>
</comment>
<proteinExistence type="predicted"/>
<keyword evidence="3" id="KW-1185">Reference proteome</keyword>
<sequence length="135" mass="15073">MTEKSALREQLTSAMIPVFAMDRMLLKPEELRIIDELVTAVLGVILPHGQLLGDQLRDAEQRLAETRTTLHEVLSHFVHKGHPGEPCLQTGWIAEKTVARWRAVLYPPAPDPAAGPTDSEAAAHDRRWPLEKEGE</sequence>
<name>A0A7W9Q2W3_9ACTN</name>
<evidence type="ECO:0000256" key="1">
    <source>
        <dbReference type="SAM" id="MobiDB-lite"/>
    </source>
</evidence>
<organism evidence="2 3">
    <name type="scientific">Streptomyces echinatus</name>
    <dbReference type="NCBI Taxonomy" id="67293"/>
    <lineage>
        <taxon>Bacteria</taxon>
        <taxon>Bacillati</taxon>
        <taxon>Actinomycetota</taxon>
        <taxon>Actinomycetes</taxon>
        <taxon>Kitasatosporales</taxon>
        <taxon>Streptomycetaceae</taxon>
        <taxon>Streptomyces</taxon>
    </lineage>
</organism>
<evidence type="ECO:0000313" key="3">
    <source>
        <dbReference type="Proteomes" id="UP000585836"/>
    </source>
</evidence>
<evidence type="ECO:0000313" key="2">
    <source>
        <dbReference type="EMBL" id="MBB5932349.1"/>
    </source>
</evidence>